<proteinExistence type="predicted"/>
<keyword evidence="3" id="KW-1185">Reference proteome</keyword>
<dbReference type="HOGENOM" id="CLU_2972068_0_0_7"/>
<dbReference type="EMBL" id="CP003360">
    <property type="protein sequence ID" value="AFM25227.1"/>
    <property type="molecule type" value="Genomic_DNA"/>
</dbReference>
<evidence type="ECO:0000313" key="2">
    <source>
        <dbReference type="EMBL" id="AFM25227.1"/>
    </source>
</evidence>
<dbReference type="Proteomes" id="UP000006055">
    <property type="component" value="Chromosome"/>
</dbReference>
<evidence type="ECO:0000256" key="1">
    <source>
        <dbReference type="SAM" id="Phobius"/>
    </source>
</evidence>
<name>I4C6N6_DESTA</name>
<keyword evidence="1" id="KW-1133">Transmembrane helix</keyword>
<reference evidence="3" key="1">
    <citation type="submission" date="2012-06" db="EMBL/GenBank/DDBJ databases">
        <title>Complete sequence of chromosome of Desulfomonile tiedjei DSM 6799.</title>
        <authorList>
            <person name="Lucas S."/>
            <person name="Copeland A."/>
            <person name="Lapidus A."/>
            <person name="Glavina del Rio T."/>
            <person name="Dalin E."/>
            <person name="Tice H."/>
            <person name="Bruce D."/>
            <person name="Goodwin L."/>
            <person name="Pitluck S."/>
            <person name="Peters L."/>
            <person name="Ovchinnikova G."/>
            <person name="Zeytun A."/>
            <person name="Lu M."/>
            <person name="Kyrpides N."/>
            <person name="Mavromatis K."/>
            <person name="Ivanova N."/>
            <person name="Brettin T."/>
            <person name="Detter J.C."/>
            <person name="Han C."/>
            <person name="Larimer F."/>
            <person name="Land M."/>
            <person name="Hauser L."/>
            <person name="Markowitz V."/>
            <person name="Cheng J.-F."/>
            <person name="Hugenholtz P."/>
            <person name="Woyke T."/>
            <person name="Wu D."/>
            <person name="Spring S."/>
            <person name="Schroeder M."/>
            <person name="Brambilla E."/>
            <person name="Klenk H.-P."/>
            <person name="Eisen J.A."/>
        </authorList>
    </citation>
    <scope>NUCLEOTIDE SEQUENCE [LARGE SCALE GENOMIC DNA]</scope>
    <source>
        <strain evidence="3">ATCC 49306 / DSM 6799 / DCB-1</strain>
    </source>
</reference>
<keyword evidence="1" id="KW-0812">Transmembrane</keyword>
<protein>
    <submittedName>
        <fullName evidence="2">Uncharacterized protein</fullName>
    </submittedName>
</protein>
<dbReference type="AlphaFoldDB" id="I4C6N6"/>
<organism evidence="2 3">
    <name type="scientific">Desulfomonile tiedjei (strain ATCC 49306 / DSM 6799 / DCB-1)</name>
    <dbReference type="NCBI Taxonomy" id="706587"/>
    <lineage>
        <taxon>Bacteria</taxon>
        <taxon>Pseudomonadati</taxon>
        <taxon>Thermodesulfobacteriota</taxon>
        <taxon>Desulfomonilia</taxon>
        <taxon>Desulfomonilales</taxon>
        <taxon>Desulfomonilaceae</taxon>
        <taxon>Desulfomonile</taxon>
    </lineage>
</organism>
<evidence type="ECO:0000313" key="3">
    <source>
        <dbReference type="Proteomes" id="UP000006055"/>
    </source>
</evidence>
<dbReference type="KEGG" id="dti:Desti_2547"/>
<gene>
    <name evidence="2" type="ordered locus">Desti_2547</name>
</gene>
<sequence>MMFSIYRNAKVILLVIFVVGWWTYPGWYNEWYSTWPEGYAYPASLSNPHDPHWGFWFW</sequence>
<feature type="transmembrane region" description="Helical" evidence="1">
    <location>
        <begin position="12"/>
        <end position="28"/>
    </location>
</feature>
<keyword evidence="1" id="KW-0472">Membrane</keyword>
<accession>I4C6N6</accession>